<comment type="catalytic activity">
    <reaction evidence="1">
        <text>3'-dephospho-CoA + ATP = 2'-(5''-triphospho-alpha-D-ribosyl)-3'-dephospho-CoA + adenine</text>
        <dbReference type="Rhea" id="RHEA:15117"/>
        <dbReference type="ChEBI" id="CHEBI:16708"/>
        <dbReference type="ChEBI" id="CHEBI:30616"/>
        <dbReference type="ChEBI" id="CHEBI:57328"/>
        <dbReference type="ChEBI" id="CHEBI:61378"/>
        <dbReference type="EC" id="2.4.2.52"/>
    </reaction>
</comment>
<evidence type="ECO:0000256" key="4">
    <source>
        <dbReference type="ARBA" id="ARBA00022741"/>
    </source>
</evidence>
<dbReference type="PANTHER" id="PTHR30201:SF2">
    <property type="entry name" value="2-(5''-TRIPHOSPHORIBOSYL)-3'-DEPHOSPHOCOENZYME-A SYNTHASE"/>
    <property type="match status" value="1"/>
</dbReference>
<keyword evidence="5" id="KW-0067">ATP-binding</keyword>
<dbReference type="GO" id="GO:0046917">
    <property type="term" value="F:triphosphoribosyl-dephospho-CoA synthase activity"/>
    <property type="evidence" value="ECO:0007669"/>
    <property type="project" value="UniProtKB-EC"/>
</dbReference>
<proteinExistence type="predicted"/>
<dbReference type="InterPro" id="IPR002736">
    <property type="entry name" value="CitG"/>
</dbReference>
<accession>A0ABW2ESQ3</accession>
<organism evidence="6 7">
    <name type="scientific">Halobacillus seohaensis</name>
    <dbReference type="NCBI Taxonomy" id="447421"/>
    <lineage>
        <taxon>Bacteria</taxon>
        <taxon>Bacillati</taxon>
        <taxon>Bacillota</taxon>
        <taxon>Bacilli</taxon>
        <taxon>Bacillales</taxon>
        <taxon>Bacillaceae</taxon>
        <taxon>Halobacillus</taxon>
    </lineage>
</organism>
<keyword evidence="4" id="KW-0547">Nucleotide-binding</keyword>
<dbReference type="Pfam" id="PF01874">
    <property type="entry name" value="CitG"/>
    <property type="match status" value="1"/>
</dbReference>
<gene>
    <name evidence="6" type="ORF">ACFQIC_16690</name>
</gene>
<dbReference type="Gene3D" id="1.10.4200.10">
    <property type="entry name" value="Triphosphoribosyl-dephospho-CoA protein"/>
    <property type="match status" value="1"/>
</dbReference>
<dbReference type="NCBIfam" id="TIGR03132">
    <property type="entry name" value="malonate_mdcB"/>
    <property type="match status" value="1"/>
</dbReference>
<evidence type="ECO:0000313" key="6">
    <source>
        <dbReference type="EMBL" id="MFC7063452.1"/>
    </source>
</evidence>
<keyword evidence="7" id="KW-1185">Reference proteome</keyword>
<sequence>MTWRSVKECRETLSNWAVQALVEEAELAPKPGLVDPEDTGSHSDLTFDLMVSSANSLRETFGLITEVSYLREPDQRLREEIADIGREGEKNMMQATGGTNTHKGAIWVLGLLTSSAALNKPGVGIKGTIQTASKIACYPDRYAPITTTNGSRIYENFGVKGARGEAESGYPHLINIALPMLKESRSKGLSEPLARLETLVSLIAHLDDTCILHRGGLPALEIAKVMAHAVLQNGGVSTLKGWRKLEELNETLLERNASPGGSADLLAATIFLDKITKKDYLNKKAMSTI</sequence>
<dbReference type="RefSeq" id="WP_204708566.1">
    <property type="nucleotide sequence ID" value="NZ_JBHSZV010000047.1"/>
</dbReference>
<name>A0ABW2ESQ3_9BACI</name>
<reference evidence="7" key="1">
    <citation type="journal article" date="2019" name="Int. J. Syst. Evol. Microbiol.">
        <title>The Global Catalogue of Microorganisms (GCM) 10K type strain sequencing project: providing services to taxonomists for standard genome sequencing and annotation.</title>
        <authorList>
            <consortium name="The Broad Institute Genomics Platform"/>
            <consortium name="The Broad Institute Genome Sequencing Center for Infectious Disease"/>
            <person name="Wu L."/>
            <person name="Ma J."/>
        </authorList>
    </citation>
    <scope>NUCLEOTIDE SEQUENCE [LARGE SCALE GENOMIC DNA]</scope>
    <source>
        <strain evidence="7">CGMCC 4.1621</strain>
    </source>
</reference>
<dbReference type="EC" id="2.4.2.52" evidence="2"/>
<dbReference type="InterPro" id="IPR017555">
    <property type="entry name" value="TriPribosyl-deP-CoA_syn"/>
</dbReference>
<dbReference type="PANTHER" id="PTHR30201">
    <property type="entry name" value="TRIPHOSPHORIBOSYL-DEPHOSPHO-COA SYNTHASE"/>
    <property type="match status" value="1"/>
</dbReference>
<evidence type="ECO:0000256" key="3">
    <source>
        <dbReference type="ARBA" id="ARBA00022679"/>
    </source>
</evidence>
<dbReference type="GO" id="GO:0016757">
    <property type="term" value="F:glycosyltransferase activity"/>
    <property type="evidence" value="ECO:0007669"/>
    <property type="project" value="UniProtKB-KW"/>
</dbReference>
<protein>
    <recommendedName>
        <fullName evidence="2">triphosphoribosyl-dephospho-CoA synthase</fullName>
        <ecNumber evidence="2">2.4.2.52</ecNumber>
    </recommendedName>
</protein>
<comment type="caution">
    <text evidence="6">The sequence shown here is derived from an EMBL/GenBank/DDBJ whole genome shotgun (WGS) entry which is preliminary data.</text>
</comment>
<evidence type="ECO:0000256" key="5">
    <source>
        <dbReference type="ARBA" id="ARBA00022840"/>
    </source>
</evidence>
<dbReference type="NCBIfam" id="NF002315">
    <property type="entry name" value="PRK01237.1"/>
    <property type="match status" value="1"/>
</dbReference>
<evidence type="ECO:0000313" key="7">
    <source>
        <dbReference type="Proteomes" id="UP001596410"/>
    </source>
</evidence>
<keyword evidence="3 6" id="KW-0808">Transferase</keyword>
<keyword evidence="6" id="KW-0328">Glycosyltransferase</keyword>
<evidence type="ECO:0000256" key="1">
    <source>
        <dbReference type="ARBA" id="ARBA00001210"/>
    </source>
</evidence>
<dbReference type="Proteomes" id="UP001596410">
    <property type="component" value="Unassembled WGS sequence"/>
</dbReference>
<evidence type="ECO:0000256" key="2">
    <source>
        <dbReference type="ARBA" id="ARBA00012074"/>
    </source>
</evidence>
<dbReference type="EMBL" id="JBHSZV010000047">
    <property type="protein sequence ID" value="MFC7063452.1"/>
    <property type="molecule type" value="Genomic_DNA"/>
</dbReference>